<dbReference type="AlphaFoldDB" id="A0A839ULN6"/>
<dbReference type="Gene3D" id="1.25.40.10">
    <property type="entry name" value="Tetratricopeptide repeat domain"/>
    <property type="match status" value="2"/>
</dbReference>
<gene>
    <name evidence="2" type="ORF">FHS30_001946</name>
</gene>
<organism evidence="2 3">
    <name type="scientific">Simiduia aestuariiviva</name>
    <dbReference type="NCBI Taxonomy" id="1510459"/>
    <lineage>
        <taxon>Bacteria</taxon>
        <taxon>Pseudomonadati</taxon>
        <taxon>Pseudomonadota</taxon>
        <taxon>Gammaproteobacteria</taxon>
        <taxon>Cellvibrionales</taxon>
        <taxon>Cellvibrionaceae</taxon>
        <taxon>Simiduia</taxon>
    </lineage>
</organism>
<dbReference type="EMBL" id="JACHXZ010000002">
    <property type="protein sequence ID" value="MBB3168762.1"/>
    <property type="molecule type" value="Genomic_DNA"/>
</dbReference>
<accession>A0A839ULN6</accession>
<reference evidence="2 3" key="1">
    <citation type="submission" date="2020-08" db="EMBL/GenBank/DDBJ databases">
        <title>Genomic Encyclopedia of Type Strains, Phase III (KMG-III): the genomes of soil and plant-associated and newly described type strains.</title>
        <authorList>
            <person name="Whitman W."/>
        </authorList>
    </citation>
    <scope>NUCLEOTIDE SEQUENCE [LARGE SCALE GENOMIC DNA]</scope>
    <source>
        <strain evidence="2 3">CECT 8571</strain>
    </source>
</reference>
<comment type="caution">
    <text evidence="2">The sequence shown here is derived from an EMBL/GenBank/DDBJ whole genome shotgun (WGS) entry which is preliminary data.</text>
</comment>
<feature type="repeat" description="TPR" evidence="1">
    <location>
        <begin position="385"/>
        <end position="418"/>
    </location>
</feature>
<dbReference type="PROSITE" id="PS50005">
    <property type="entry name" value="TPR"/>
    <property type="match status" value="1"/>
</dbReference>
<dbReference type="InterPro" id="IPR011990">
    <property type="entry name" value="TPR-like_helical_dom_sf"/>
</dbReference>
<dbReference type="Proteomes" id="UP000559987">
    <property type="component" value="Unassembled WGS sequence"/>
</dbReference>
<sequence length="468" mass="50421">MSSQPSTFRLEDSTPMAEDAQQQLVTIAPTSRGRWWLMVSGVACFVFTFAVHQSLYLTSAADDTPLATAAPVSLPLAAPQSAPSPTIDVAIQPKESAAIAVASVPDDPDQQALEAALLAPAPAAGAEQSASHSANVQQPSVLDAQAQEVKRLQLALLHQKAEAALSRDRLTTPANDNAVHYFRSMLALDGNHPTAKAGLMRVADRYYEFYQRLMARGETRAAQKMLSQAQSIAPDRLHWAELPNKTLPSQPDAPVANAPAVDAQDATSRTTAVAQVSQSTQARRAQLIQQARSAIAGGEPSEAIGLLAAELPNAPTNGDLTEVLHQAYIGAGRTSEAVSLRVTLQGVAPNYRLARMQSAELLQAGQLEQAVEVLERNLPSYNQDSNYYGFLAGLYYKARRYKDAEQAYEKLLAINPTLGSYWLGYAVALDAQGDVRARRAFERATQTLSDKDAAREYAVQRMRALGQS</sequence>
<dbReference type="Pfam" id="PF13176">
    <property type="entry name" value="TPR_7"/>
    <property type="match status" value="1"/>
</dbReference>
<proteinExistence type="predicted"/>
<evidence type="ECO:0000256" key="1">
    <source>
        <dbReference type="PROSITE-ProRule" id="PRU00339"/>
    </source>
</evidence>
<dbReference type="InterPro" id="IPR019734">
    <property type="entry name" value="TPR_rpt"/>
</dbReference>
<dbReference type="RefSeq" id="WP_183910213.1">
    <property type="nucleotide sequence ID" value="NZ_JACHXZ010000002.1"/>
</dbReference>
<evidence type="ECO:0000313" key="3">
    <source>
        <dbReference type="Proteomes" id="UP000559987"/>
    </source>
</evidence>
<evidence type="ECO:0000313" key="2">
    <source>
        <dbReference type="EMBL" id="MBB3168762.1"/>
    </source>
</evidence>
<name>A0A839ULN6_9GAMM</name>
<dbReference type="SUPFAM" id="SSF48452">
    <property type="entry name" value="TPR-like"/>
    <property type="match status" value="1"/>
</dbReference>
<keyword evidence="3" id="KW-1185">Reference proteome</keyword>
<protein>
    <submittedName>
        <fullName evidence="2">Tetratricopeptide (TPR) repeat protein</fullName>
    </submittedName>
</protein>
<keyword evidence="1" id="KW-0802">TPR repeat</keyword>